<gene>
    <name evidence="7" type="ORF">H4W29_005789</name>
</gene>
<dbReference type="Proteomes" id="UP000620262">
    <property type="component" value="Unassembled WGS sequence"/>
</dbReference>
<organism evidence="7 8">
    <name type="scientific">Rhizobium viscosum</name>
    <name type="common">Arthrobacter viscosus</name>
    <dbReference type="NCBI Taxonomy" id="1673"/>
    <lineage>
        <taxon>Bacteria</taxon>
        <taxon>Pseudomonadati</taxon>
        <taxon>Pseudomonadota</taxon>
        <taxon>Alphaproteobacteria</taxon>
        <taxon>Hyphomicrobiales</taxon>
        <taxon>Rhizobiaceae</taxon>
        <taxon>Rhizobium/Agrobacterium group</taxon>
        <taxon>Rhizobium</taxon>
    </lineage>
</organism>
<dbReference type="InterPro" id="IPR036852">
    <property type="entry name" value="Peptidase_S8/S53_dom_sf"/>
</dbReference>
<evidence type="ECO:0000259" key="6">
    <source>
        <dbReference type="Pfam" id="PF00082"/>
    </source>
</evidence>
<feature type="active site" description="Charge relay system" evidence="5">
    <location>
        <position position="269"/>
    </location>
</feature>
<dbReference type="PROSITE" id="PS00137">
    <property type="entry name" value="SUBTILASE_HIS"/>
    <property type="match status" value="1"/>
</dbReference>
<evidence type="ECO:0000256" key="5">
    <source>
        <dbReference type="PROSITE-ProRule" id="PRU01240"/>
    </source>
</evidence>
<proteinExistence type="inferred from homology"/>
<evidence type="ECO:0000256" key="1">
    <source>
        <dbReference type="ARBA" id="ARBA00011073"/>
    </source>
</evidence>
<evidence type="ECO:0000313" key="7">
    <source>
        <dbReference type="EMBL" id="MBE1508544.1"/>
    </source>
</evidence>
<feature type="domain" description="Peptidase S8/S53" evidence="6">
    <location>
        <begin position="260"/>
        <end position="626"/>
    </location>
</feature>
<dbReference type="RefSeq" id="WP_192732129.1">
    <property type="nucleotide sequence ID" value="NZ_BAAAVL010000010.1"/>
</dbReference>
<dbReference type="InterPro" id="IPR022398">
    <property type="entry name" value="Peptidase_S8_His-AS"/>
</dbReference>
<dbReference type="InterPro" id="IPR015500">
    <property type="entry name" value="Peptidase_S8_subtilisin-rel"/>
</dbReference>
<comment type="similarity">
    <text evidence="1 5">Belongs to the peptidase S8 family.</text>
</comment>
<keyword evidence="3 5" id="KW-0378">Hydrolase</keyword>
<dbReference type="InterPro" id="IPR023828">
    <property type="entry name" value="Peptidase_S8_Ser-AS"/>
</dbReference>
<dbReference type="PANTHER" id="PTHR43806">
    <property type="entry name" value="PEPTIDASE S8"/>
    <property type="match status" value="1"/>
</dbReference>
<evidence type="ECO:0000256" key="3">
    <source>
        <dbReference type="ARBA" id="ARBA00022801"/>
    </source>
</evidence>
<evidence type="ECO:0000313" key="8">
    <source>
        <dbReference type="Proteomes" id="UP000620262"/>
    </source>
</evidence>
<dbReference type="PROSITE" id="PS00138">
    <property type="entry name" value="SUBTILASE_SER"/>
    <property type="match status" value="1"/>
</dbReference>
<dbReference type="SUPFAM" id="SSF52743">
    <property type="entry name" value="Subtilisin-like"/>
    <property type="match status" value="1"/>
</dbReference>
<dbReference type="EMBL" id="JADBEC010000002">
    <property type="protein sequence ID" value="MBE1508544.1"/>
    <property type="molecule type" value="Genomic_DNA"/>
</dbReference>
<feature type="active site" description="Charge relay system" evidence="5">
    <location>
        <position position="585"/>
    </location>
</feature>
<protein>
    <submittedName>
        <fullName evidence="7">Subtilisin family serine protease</fullName>
    </submittedName>
</protein>
<name>A0ABR9IZB9_RHIVS</name>
<dbReference type="PANTHER" id="PTHR43806:SF11">
    <property type="entry name" value="CEREVISIN-RELATED"/>
    <property type="match status" value="1"/>
</dbReference>
<dbReference type="PRINTS" id="PR00723">
    <property type="entry name" value="SUBTILISIN"/>
</dbReference>
<reference evidence="7 8" key="1">
    <citation type="submission" date="2020-10" db="EMBL/GenBank/DDBJ databases">
        <title>Sequencing the genomes of 1000 actinobacteria strains.</title>
        <authorList>
            <person name="Klenk H.-P."/>
        </authorList>
    </citation>
    <scope>NUCLEOTIDE SEQUENCE [LARGE SCALE GENOMIC DNA]</scope>
    <source>
        <strain evidence="7 8">DSM 7307</strain>
    </source>
</reference>
<dbReference type="Pfam" id="PF00082">
    <property type="entry name" value="Peptidase_S8"/>
    <property type="match status" value="1"/>
</dbReference>
<keyword evidence="8" id="KW-1185">Reference proteome</keyword>
<evidence type="ECO:0000256" key="4">
    <source>
        <dbReference type="ARBA" id="ARBA00022825"/>
    </source>
</evidence>
<dbReference type="GO" id="GO:0006508">
    <property type="term" value="P:proteolysis"/>
    <property type="evidence" value="ECO:0007669"/>
    <property type="project" value="UniProtKB-KW"/>
</dbReference>
<dbReference type="GO" id="GO:0008233">
    <property type="term" value="F:peptidase activity"/>
    <property type="evidence" value="ECO:0007669"/>
    <property type="project" value="UniProtKB-KW"/>
</dbReference>
<keyword evidence="4 5" id="KW-0720">Serine protease</keyword>
<dbReference type="InterPro" id="IPR000209">
    <property type="entry name" value="Peptidase_S8/S53_dom"/>
</dbReference>
<comment type="caution">
    <text evidence="7">The sequence shown here is derived from an EMBL/GenBank/DDBJ whole genome shotgun (WGS) entry which is preliminary data.</text>
</comment>
<accession>A0ABR9IZB9</accession>
<sequence length="644" mass="70535">MATPRVPKALSDEEVRHFVLGTFGQGRWTQDSPIVPDVWISFIRRAEQLAQSAVRGDDVPDQTVDLLITPWTGSLPGQIARSLRGLLTNEKARLARIATSSSRVVARLDFEAVSKFVVPLTGWWQALPEGFRDLIAGDLLDVIRKGGPRLEFIRFVTLVGFITEMKRARTYAQMTALYRIARRLGKDPQDGHKPVKNADEFDADLRVLLAHVDLNMDPPSEPDQKRIWLININRTASQTVFDSRKTVKADAAQRVFDTDGKGITFAVIDNGVDATHVGFIDQDSPRVRRSEKNGTALGLDDLHWSSRVKATYDFSHLRELLADVAEAPDRATDTLIARKQSSSYFDKIHRDVRSLAGRAEEGRGLDWSIAAPLIEIPHDENYVVPADDHGTHVAGILAARVEEPEDFDRPLIGVCPKLTLYDLRVFAADGNGDEFSILAALEFIGWLNRDRDNPVIHGVNMSLALRHDVDSFGCGRTPVCDACNQLVGAGVVVVAAAGNMGFDGVTKQSLGSGYKTVSITDPGNAEDVITVGSTHRRDPHAYGVSYFSSRGPTGDGRRKPDILAPGEKITSTIRGNRSQRLDGTSMAAPHVSGAAALLMARHPELIGQPRKIKKILMDTATDLGREPGFQGAGLLDIFRALQSV</sequence>
<evidence type="ECO:0000256" key="2">
    <source>
        <dbReference type="ARBA" id="ARBA00022670"/>
    </source>
</evidence>
<dbReference type="PROSITE" id="PS51892">
    <property type="entry name" value="SUBTILASE"/>
    <property type="match status" value="1"/>
</dbReference>
<dbReference type="Gene3D" id="3.40.50.200">
    <property type="entry name" value="Peptidase S8/S53 domain"/>
    <property type="match status" value="1"/>
</dbReference>
<feature type="active site" description="Charge relay system" evidence="5">
    <location>
        <position position="389"/>
    </location>
</feature>
<dbReference type="InterPro" id="IPR050131">
    <property type="entry name" value="Peptidase_S8_subtilisin-like"/>
</dbReference>
<keyword evidence="2 5" id="KW-0645">Protease</keyword>